<sequence>MTTHDTPPHDSGTHPSLRHEPRQEPPEPETGPKAPSTTRPHNGTSPPEAPPDSPAPPSDAERLARVALTRIAEPGDTLVGGWLATLPPRAILDALTTPGAPALPDASPRRWAGLRARAQNIRPEDDLESITRAGGRFLCPGDPEWPRQLDDLGPARPIGLWVRGTPSLRTLALRSVALVGSRACTDYGAHCATHLAAGLAERGWSVVSGAAYGIDAAAHRGALAAGGPTLGVLACGVDVGYPSGHQELIRTMAERGLLLAELPPGAHPTRPRFILRNRVIAALTPGTVVVEAALRSGALVTARRALALGRHLMGVPGPITSGLSQGVHQLLRGEAVVITDADEVIEMVGMMGELAPQRRGPSVPRDALNAECSRVLEAMPGRASAEPAGLARAAGVPTRLVLAHLHELQALGFVERDGAHWRLARPGKAHSIE</sequence>
<dbReference type="NCBIfam" id="TIGR00732">
    <property type="entry name" value="dprA"/>
    <property type="match status" value="1"/>
</dbReference>
<dbReference type="RefSeq" id="WP_141275560.1">
    <property type="nucleotide sequence ID" value="NZ_BJMM01000022.1"/>
</dbReference>
<gene>
    <name evidence="4" type="ORF">SCA03_41870</name>
</gene>
<dbReference type="OrthoDB" id="9785707at2"/>
<evidence type="ECO:0000259" key="3">
    <source>
        <dbReference type="Pfam" id="PF02481"/>
    </source>
</evidence>
<dbReference type="Proteomes" id="UP000319210">
    <property type="component" value="Unassembled WGS sequence"/>
</dbReference>
<comment type="similarity">
    <text evidence="1">Belongs to the DprA/Smf family.</text>
</comment>
<reference evidence="4 5" key="1">
    <citation type="submission" date="2019-06" db="EMBL/GenBank/DDBJ databases">
        <title>Whole genome shotgun sequence of Streptomyces cacaoi subsp. cacaoi NBRC 12748.</title>
        <authorList>
            <person name="Hosoyama A."/>
            <person name="Uohara A."/>
            <person name="Ohji S."/>
            <person name="Ichikawa N."/>
        </authorList>
    </citation>
    <scope>NUCLEOTIDE SEQUENCE [LARGE SCALE GENOMIC DNA]</scope>
    <source>
        <strain evidence="4 5">NBRC 12748</strain>
    </source>
</reference>
<dbReference type="InterPro" id="IPR003488">
    <property type="entry name" value="DprA"/>
</dbReference>
<dbReference type="PANTHER" id="PTHR43022:SF1">
    <property type="entry name" value="PROTEIN SMF"/>
    <property type="match status" value="1"/>
</dbReference>
<evidence type="ECO:0000256" key="2">
    <source>
        <dbReference type="SAM" id="MobiDB-lite"/>
    </source>
</evidence>
<evidence type="ECO:0000313" key="5">
    <source>
        <dbReference type="Proteomes" id="UP000319210"/>
    </source>
</evidence>
<feature type="region of interest" description="Disordered" evidence="2">
    <location>
        <begin position="1"/>
        <end position="60"/>
    </location>
</feature>
<accession>A0A4Y3R1N8</accession>
<dbReference type="Gene3D" id="3.40.50.450">
    <property type="match status" value="1"/>
</dbReference>
<evidence type="ECO:0000256" key="1">
    <source>
        <dbReference type="ARBA" id="ARBA00006525"/>
    </source>
</evidence>
<dbReference type="EMBL" id="BJMM01000022">
    <property type="protein sequence ID" value="GEB51636.1"/>
    <property type="molecule type" value="Genomic_DNA"/>
</dbReference>
<proteinExistence type="inferred from homology"/>
<keyword evidence="5" id="KW-1185">Reference proteome</keyword>
<dbReference type="GO" id="GO:0009294">
    <property type="term" value="P:DNA-mediated transformation"/>
    <property type="evidence" value="ECO:0007669"/>
    <property type="project" value="InterPro"/>
</dbReference>
<comment type="caution">
    <text evidence="4">The sequence shown here is derived from an EMBL/GenBank/DDBJ whole genome shotgun (WGS) entry which is preliminary data.</text>
</comment>
<dbReference type="InterPro" id="IPR057666">
    <property type="entry name" value="DrpA_SLOG"/>
</dbReference>
<dbReference type="AlphaFoldDB" id="A0A4Y3R1N8"/>
<feature type="domain" description="Smf/DprA SLOG" evidence="3">
    <location>
        <begin position="137"/>
        <end position="348"/>
    </location>
</feature>
<dbReference type="SUPFAM" id="SSF102405">
    <property type="entry name" value="MCP/YpsA-like"/>
    <property type="match status" value="1"/>
</dbReference>
<evidence type="ECO:0000313" key="4">
    <source>
        <dbReference type="EMBL" id="GEB51636.1"/>
    </source>
</evidence>
<name>A0A4Y3R1N8_STRCI</name>
<feature type="compositionally biased region" description="Pro residues" evidence="2">
    <location>
        <begin position="47"/>
        <end position="57"/>
    </location>
</feature>
<protein>
    <recommendedName>
        <fullName evidence="3">Smf/DprA SLOG domain-containing protein</fullName>
    </recommendedName>
</protein>
<feature type="compositionally biased region" description="Polar residues" evidence="2">
    <location>
        <begin position="35"/>
        <end position="44"/>
    </location>
</feature>
<dbReference type="PANTHER" id="PTHR43022">
    <property type="entry name" value="PROTEIN SMF"/>
    <property type="match status" value="1"/>
</dbReference>
<feature type="compositionally biased region" description="Basic and acidic residues" evidence="2">
    <location>
        <begin position="1"/>
        <end position="25"/>
    </location>
</feature>
<dbReference type="Pfam" id="PF02481">
    <property type="entry name" value="DNA_processg_A"/>
    <property type="match status" value="1"/>
</dbReference>
<organism evidence="4 5">
    <name type="scientific">Streptomyces cacaoi</name>
    <dbReference type="NCBI Taxonomy" id="1898"/>
    <lineage>
        <taxon>Bacteria</taxon>
        <taxon>Bacillati</taxon>
        <taxon>Actinomycetota</taxon>
        <taxon>Actinomycetes</taxon>
        <taxon>Kitasatosporales</taxon>
        <taxon>Streptomycetaceae</taxon>
        <taxon>Streptomyces</taxon>
    </lineage>
</organism>